<evidence type="ECO:0000256" key="2">
    <source>
        <dbReference type="ARBA" id="ARBA00022801"/>
    </source>
</evidence>
<evidence type="ECO:0000256" key="3">
    <source>
        <dbReference type="SAM" id="SignalP"/>
    </source>
</evidence>
<evidence type="ECO:0000259" key="4">
    <source>
        <dbReference type="Pfam" id="PF20434"/>
    </source>
</evidence>
<dbReference type="STRING" id="48467.SAMN02745166_03524"/>
<dbReference type="OrthoDB" id="9815425at2"/>
<gene>
    <name evidence="5" type="ORF">SAMN02745166_03524</name>
</gene>
<feature type="chain" id="PRO_5012278618" evidence="3">
    <location>
        <begin position="21"/>
        <end position="319"/>
    </location>
</feature>
<dbReference type="Proteomes" id="UP000190774">
    <property type="component" value="Unassembled WGS sequence"/>
</dbReference>
<feature type="domain" description="BD-FAE-like" evidence="4">
    <location>
        <begin position="69"/>
        <end position="170"/>
    </location>
</feature>
<dbReference type="EMBL" id="FUYE01000013">
    <property type="protein sequence ID" value="SKB02058.1"/>
    <property type="molecule type" value="Genomic_DNA"/>
</dbReference>
<dbReference type="SUPFAM" id="SSF53474">
    <property type="entry name" value="alpha/beta-Hydrolases"/>
    <property type="match status" value="1"/>
</dbReference>
<keyword evidence="6" id="KW-1185">Reference proteome</keyword>
<protein>
    <submittedName>
        <fullName evidence="5">Acetyl esterase/lipase</fullName>
    </submittedName>
</protein>
<keyword evidence="3" id="KW-0732">Signal</keyword>
<evidence type="ECO:0000313" key="6">
    <source>
        <dbReference type="Proteomes" id="UP000190774"/>
    </source>
</evidence>
<dbReference type="Gene3D" id="3.40.50.1820">
    <property type="entry name" value="alpha/beta hydrolase"/>
    <property type="match status" value="1"/>
</dbReference>
<reference evidence="6" key="1">
    <citation type="submission" date="2017-02" db="EMBL/GenBank/DDBJ databases">
        <authorList>
            <person name="Varghese N."/>
            <person name="Submissions S."/>
        </authorList>
    </citation>
    <scope>NUCLEOTIDE SEQUENCE [LARGE SCALE GENOMIC DNA]</scope>
    <source>
        <strain evidence="6">ATCC 700200</strain>
    </source>
</reference>
<dbReference type="AlphaFoldDB" id="A0A1T4YKI2"/>
<comment type="similarity">
    <text evidence="1">Belongs to the 'GDXG' lipolytic enzyme family.</text>
</comment>
<dbReference type="InterPro" id="IPR050300">
    <property type="entry name" value="GDXG_lipolytic_enzyme"/>
</dbReference>
<dbReference type="PANTHER" id="PTHR48081:SF30">
    <property type="entry name" value="ACETYL-HYDROLASE LIPR-RELATED"/>
    <property type="match status" value="1"/>
</dbReference>
<evidence type="ECO:0000256" key="1">
    <source>
        <dbReference type="ARBA" id="ARBA00010515"/>
    </source>
</evidence>
<name>A0A1T4YKI2_9BACT</name>
<evidence type="ECO:0000313" key="5">
    <source>
        <dbReference type="EMBL" id="SKB02058.1"/>
    </source>
</evidence>
<proteinExistence type="inferred from homology"/>
<dbReference type="InterPro" id="IPR029058">
    <property type="entry name" value="AB_hydrolase_fold"/>
</dbReference>
<organism evidence="5 6">
    <name type="scientific">Prosthecobacter debontii</name>
    <dbReference type="NCBI Taxonomy" id="48467"/>
    <lineage>
        <taxon>Bacteria</taxon>
        <taxon>Pseudomonadati</taxon>
        <taxon>Verrucomicrobiota</taxon>
        <taxon>Verrucomicrobiia</taxon>
        <taxon>Verrucomicrobiales</taxon>
        <taxon>Verrucomicrobiaceae</taxon>
        <taxon>Prosthecobacter</taxon>
    </lineage>
</organism>
<accession>A0A1T4YKI2</accession>
<dbReference type="InterPro" id="IPR049492">
    <property type="entry name" value="BD-FAE-like_dom"/>
</dbReference>
<sequence length="319" mass="34746">MKRPFLCLAMLACAIPWLTAQDSSNVKPKRKAAAASKGPQQPLGESLIYKTIEGKDLHLYVMKPQDWQASDKRPAAVFFHGGGWKAGNASQFNYQGHHLTTRGMVVVQVQYRLIQQDGEIPLKAAADARSAMRWVRAHASELGIDPNRIAAGGGSAGGHLAAYVGMVDGADDPSDDLKVSPKPNALLLFNPALLHGQERATLTPEIRAKLAPISPWKAATPDDPPGLILVGSEDGILKPDKVKEFQDMCHAVGVRMEAVIYPGEGHGFFGLNKSRERFFDTVREMEKFLASLGWISGPPTLTQENVLDYVKQIKMSASR</sequence>
<dbReference type="RefSeq" id="WP_078814711.1">
    <property type="nucleotide sequence ID" value="NZ_FUYE01000013.1"/>
</dbReference>
<dbReference type="Pfam" id="PF20434">
    <property type="entry name" value="BD-FAE"/>
    <property type="match status" value="1"/>
</dbReference>
<keyword evidence="2" id="KW-0378">Hydrolase</keyword>
<dbReference type="PANTHER" id="PTHR48081">
    <property type="entry name" value="AB HYDROLASE SUPERFAMILY PROTEIN C4A8.06C"/>
    <property type="match status" value="1"/>
</dbReference>
<feature type="signal peptide" evidence="3">
    <location>
        <begin position="1"/>
        <end position="20"/>
    </location>
</feature>
<dbReference type="GO" id="GO:0004806">
    <property type="term" value="F:triacylglycerol lipase activity"/>
    <property type="evidence" value="ECO:0007669"/>
    <property type="project" value="TreeGrafter"/>
</dbReference>